<evidence type="ECO:0000256" key="2">
    <source>
        <dbReference type="ARBA" id="ARBA00023157"/>
    </source>
</evidence>
<organism evidence="10 11">
    <name type="scientific">Rhinolophus ferrumequinum</name>
    <name type="common">Greater horseshoe bat</name>
    <dbReference type="NCBI Taxonomy" id="59479"/>
    <lineage>
        <taxon>Eukaryota</taxon>
        <taxon>Metazoa</taxon>
        <taxon>Chordata</taxon>
        <taxon>Craniata</taxon>
        <taxon>Vertebrata</taxon>
        <taxon>Euteleostomi</taxon>
        <taxon>Mammalia</taxon>
        <taxon>Eutheria</taxon>
        <taxon>Laurasiatheria</taxon>
        <taxon>Chiroptera</taxon>
        <taxon>Yinpterochiroptera</taxon>
        <taxon>Rhinolophoidea</taxon>
        <taxon>Rhinolophidae</taxon>
        <taxon>Rhinolophinae</taxon>
        <taxon>Rhinolophus</taxon>
    </lineage>
</organism>
<dbReference type="InterPro" id="IPR007110">
    <property type="entry name" value="Ig-like_dom"/>
</dbReference>
<feature type="transmembrane region" description="Helical" evidence="7">
    <location>
        <begin position="445"/>
        <end position="474"/>
    </location>
</feature>
<comment type="similarity">
    <text evidence="5">Belongs to the immunoglobulin superfamily. CEA family.</text>
</comment>
<reference evidence="10 11" key="2">
    <citation type="journal article" date="2018" name="Annu Rev Anim Biosci">
        <title>Bat Biology, Genomes, and the Bat1K Project: To Generate Chromosome-Level Genomes for All Living Bat Species.</title>
        <authorList>
            <person name="Teeling E.C."/>
            <person name="Vernes S.C."/>
            <person name="Davalos L.M."/>
            <person name="Ray D.A."/>
            <person name="Gilbert M.T.P."/>
            <person name="Myers E."/>
        </authorList>
    </citation>
    <scope>NUCLEOTIDE SEQUENCE</scope>
</reference>
<keyword evidence="3" id="KW-0325">Glycoprotein</keyword>
<dbReference type="InParanoid" id="A0A671EBC6"/>
<feature type="domain" description="Ig-like" evidence="9">
    <location>
        <begin position="259"/>
        <end position="344"/>
    </location>
</feature>
<dbReference type="GeneTree" id="ENSGT01100000263479"/>
<keyword evidence="2" id="KW-1015">Disulfide bond</keyword>
<dbReference type="OMA" id="LTCQTAH"/>
<keyword evidence="7" id="KW-0472">Membrane</keyword>
<keyword evidence="7" id="KW-1133">Transmembrane helix</keyword>
<dbReference type="FunFam" id="2.60.40.10:FF:000244">
    <property type="entry name" value="carcinoembryonic antigen-related cell adhesion molecule 16"/>
    <property type="match status" value="2"/>
</dbReference>
<gene>
    <name evidence="10" type="primary">CEACAM20</name>
</gene>
<protein>
    <submittedName>
        <fullName evidence="10">CEA cell adhesion molecule 20</fullName>
    </submittedName>
</protein>
<keyword evidence="7" id="KW-0812">Transmembrane</keyword>
<dbReference type="GO" id="GO:0009986">
    <property type="term" value="C:cell surface"/>
    <property type="evidence" value="ECO:0007669"/>
    <property type="project" value="TreeGrafter"/>
</dbReference>
<dbReference type="SMART" id="SM00409">
    <property type="entry name" value="IG"/>
    <property type="match status" value="4"/>
</dbReference>
<evidence type="ECO:0000259" key="9">
    <source>
        <dbReference type="PROSITE" id="PS50835"/>
    </source>
</evidence>
<evidence type="ECO:0000313" key="10">
    <source>
        <dbReference type="Ensembl" id="ENSRFEP00010007842.1"/>
    </source>
</evidence>
<proteinExistence type="inferred from homology"/>
<evidence type="ECO:0000313" key="11">
    <source>
        <dbReference type="Proteomes" id="UP000472240"/>
    </source>
</evidence>
<dbReference type="SUPFAM" id="SSF48726">
    <property type="entry name" value="Immunoglobulin"/>
    <property type="match status" value="4"/>
</dbReference>
<keyword evidence="4" id="KW-0393">Immunoglobulin domain</keyword>
<dbReference type="GO" id="GO:0007157">
    <property type="term" value="P:heterophilic cell-cell adhesion via plasma membrane cell adhesion molecules"/>
    <property type="evidence" value="ECO:0007669"/>
    <property type="project" value="TreeGrafter"/>
</dbReference>
<accession>A0A671EBC6</accession>
<feature type="domain" description="Ig-like" evidence="9">
    <location>
        <begin position="349"/>
        <end position="436"/>
    </location>
</feature>
<feature type="domain" description="Ig-like" evidence="9">
    <location>
        <begin position="164"/>
        <end position="243"/>
    </location>
</feature>
<feature type="region of interest" description="Disordered" evidence="6">
    <location>
        <begin position="486"/>
        <end position="506"/>
    </location>
</feature>
<dbReference type="PANTHER" id="PTHR44337:SF20">
    <property type="entry name" value="CARCINOEMBRYONIC ANTIGEN-RELATED CELL ADHESION MOLECULE 5-RELATED"/>
    <property type="match status" value="1"/>
</dbReference>
<dbReference type="AlphaFoldDB" id="A0A671EBC6"/>
<feature type="chain" id="PRO_5025690044" evidence="8">
    <location>
        <begin position="26"/>
        <end position="597"/>
    </location>
</feature>
<dbReference type="InterPro" id="IPR003598">
    <property type="entry name" value="Ig_sub2"/>
</dbReference>
<evidence type="ECO:0000256" key="6">
    <source>
        <dbReference type="SAM" id="MobiDB-lite"/>
    </source>
</evidence>
<dbReference type="Pfam" id="PF13927">
    <property type="entry name" value="Ig_3"/>
    <property type="match status" value="4"/>
</dbReference>
<evidence type="ECO:0000256" key="4">
    <source>
        <dbReference type="ARBA" id="ARBA00023319"/>
    </source>
</evidence>
<dbReference type="InterPro" id="IPR036179">
    <property type="entry name" value="Ig-like_dom_sf"/>
</dbReference>
<dbReference type="Gene3D" id="2.60.40.10">
    <property type="entry name" value="Immunoglobulins"/>
    <property type="match status" value="4"/>
</dbReference>
<reference evidence="10" key="4">
    <citation type="submission" date="2025-08" db="UniProtKB">
        <authorList>
            <consortium name="Ensembl"/>
        </authorList>
    </citation>
    <scope>IDENTIFICATION</scope>
</reference>
<keyword evidence="11" id="KW-1185">Reference proteome</keyword>
<feature type="domain" description="Ig-like" evidence="9">
    <location>
        <begin position="72"/>
        <end position="142"/>
    </location>
</feature>
<sequence length="597" mass="65767">MGPADSWGHPWAGILFSASLFTVWSLPTAVHLIPDAHLINTIGSEKDVILSMFGTPWMPQTHGRCRESLAKPTISVSQGTAIEHREKVTFYCDTKDVNITIHWVANNRPLVFHERLQLSPDGKTLTILTVQREDAGNYQCEAWGARQVQSSDPTFLMVNYGPDPTEIKLESGVLSGEVVGVTEGSNVTFAVEVQSHPSPAFSWFFHNDSLRSLTTRTFTIHAVSREHEGTYRCLVSNSATHLSLLAALKVRVLERLAKPCIVSPSLNLQENASSVALTCQTTHERVRVQWLLKDQLLLPSKHLVLSADNKTLVIHGLGRNDTGPYECEVWNWGSWARSEPFWLTISYGPDRVDITMGPGSGVVSDVTAELNSSLTLQCRAESQPGAEYRWTFEHSTTVYMGGTLTIAALSWEHQGIYNCTALNPLTRLARSTLVLVRVVGSQSSWSAGAIAGITIGILTVIVLSTGLGCFLYIINVGWPSKETAEDPIHEATTPTSEKEPDGELSSDWPRLVYANIPEPQGQVRVKKMLPPDPPEQFYEKELPSETYGGCSQSPTKPLPKLTLHPSVPTLPKGNMESNYEVLVNPVCNIYCEMKPSI</sequence>
<evidence type="ECO:0000256" key="7">
    <source>
        <dbReference type="SAM" id="Phobius"/>
    </source>
</evidence>
<dbReference type="SMART" id="SM00408">
    <property type="entry name" value="IGc2"/>
    <property type="match status" value="4"/>
</dbReference>
<dbReference type="Proteomes" id="UP000472240">
    <property type="component" value="Chromosome 15"/>
</dbReference>
<name>A0A671EBC6_RHIFE</name>
<dbReference type="InterPro" id="IPR003599">
    <property type="entry name" value="Ig_sub"/>
</dbReference>
<dbReference type="CDD" id="cd00096">
    <property type="entry name" value="Ig"/>
    <property type="match status" value="1"/>
</dbReference>
<reference evidence="11" key="3">
    <citation type="submission" date="2018-12" db="EMBL/GenBank/DDBJ databases">
        <title>G10K-VGP greater horseshoe bat female genome, primary haplotype.</title>
        <authorList>
            <person name="Teeling E."/>
            <person name="Myers G."/>
            <person name="Vernes S."/>
            <person name="Pippel M."/>
            <person name="Winkler S."/>
            <person name="Fedrigo O."/>
            <person name="Rhie A."/>
            <person name="Koren S."/>
            <person name="Phillippy A."/>
            <person name="Lewin H."/>
            <person name="Damas J."/>
            <person name="Howe K."/>
            <person name="Mountcastle J."/>
            <person name="Jarvis E.D."/>
        </authorList>
    </citation>
    <scope>NUCLEOTIDE SEQUENCE [LARGE SCALE GENOMIC DNA]</scope>
</reference>
<keyword evidence="1 8" id="KW-0732">Signal</keyword>
<dbReference type="Ensembl" id="ENSRFET00010008631.1">
    <property type="protein sequence ID" value="ENSRFEP00010007842.1"/>
    <property type="gene ID" value="ENSRFEG00010005357.1"/>
</dbReference>
<dbReference type="PROSITE" id="PS50835">
    <property type="entry name" value="IG_LIKE"/>
    <property type="match status" value="4"/>
</dbReference>
<evidence type="ECO:0000256" key="3">
    <source>
        <dbReference type="ARBA" id="ARBA00023180"/>
    </source>
</evidence>
<reference evidence="10 11" key="1">
    <citation type="journal article" date="2015" name="Annu Rev Anim Biosci">
        <title>The Genome 10K Project: a way forward.</title>
        <authorList>
            <person name="Koepfli K.P."/>
            <person name="Paten B."/>
            <person name="O'Brien S.J."/>
            <person name="Koepfli K.P."/>
            <person name="Paten B."/>
            <person name="Antunes A."/>
            <person name="Belov K."/>
            <person name="Bustamante C."/>
            <person name="Castoe T.A."/>
            <person name="Clawson H."/>
            <person name="Crawford A.J."/>
            <person name="Diekhans M."/>
            <person name="Distel D."/>
            <person name="Durbin R."/>
            <person name="Earl D."/>
            <person name="Fujita M.K."/>
            <person name="Gamble T."/>
            <person name="Georges A."/>
            <person name="Gemmell N."/>
            <person name="Gilbert M.T."/>
            <person name="Graves J.M."/>
            <person name="Green R.E."/>
            <person name="Hickey G."/>
            <person name="Jarvis E.D."/>
            <person name="Johnson W."/>
            <person name="Komissarov A."/>
            <person name="Korf I."/>
            <person name="Kuhn R."/>
            <person name="Larkin D.M."/>
            <person name="Lewin H."/>
            <person name="Lopez J.V."/>
            <person name="Ma J."/>
            <person name="Marques-Bonet T."/>
            <person name="Miller W."/>
            <person name="Murphy R."/>
            <person name="Pevzner P."/>
            <person name="Shapiro B."/>
            <person name="Steiner C."/>
            <person name="Tamazian G."/>
            <person name="Venkatesh B."/>
            <person name="Wang J."/>
            <person name="Wayne R."/>
            <person name="Wiley E."/>
            <person name="Yang H."/>
            <person name="Zhang G."/>
            <person name="Haussler D."/>
            <person name="Ryder O."/>
            <person name="O'Brien S.J."/>
        </authorList>
    </citation>
    <scope>NUCLEOTIDE SEQUENCE</scope>
</reference>
<dbReference type="InterPro" id="IPR013783">
    <property type="entry name" value="Ig-like_fold"/>
</dbReference>
<dbReference type="InterPro" id="IPR052598">
    <property type="entry name" value="IgSF_CEA-related"/>
</dbReference>
<evidence type="ECO:0000256" key="8">
    <source>
        <dbReference type="SAM" id="SignalP"/>
    </source>
</evidence>
<evidence type="ECO:0000256" key="5">
    <source>
        <dbReference type="ARBA" id="ARBA00038222"/>
    </source>
</evidence>
<reference evidence="10" key="5">
    <citation type="submission" date="2025-09" db="UniProtKB">
        <authorList>
            <consortium name="Ensembl"/>
        </authorList>
    </citation>
    <scope>IDENTIFICATION</scope>
</reference>
<evidence type="ECO:0000256" key="1">
    <source>
        <dbReference type="ARBA" id="ARBA00022729"/>
    </source>
</evidence>
<feature type="signal peptide" evidence="8">
    <location>
        <begin position="1"/>
        <end position="25"/>
    </location>
</feature>
<dbReference type="PANTHER" id="PTHR44337">
    <property type="entry name" value="CARCINOEMBRYONIC ANTIGEN-RELATED CELL ADHESION MOLECULE 8"/>
    <property type="match status" value="1"/>
</dbReference>